<keyword evidence="5 14" id="KW-0812">Transmembrane</keyword>
<evidence type="ECO:0000256" key="15">
    <source>
        <dbReference type="SAM" id="Phobius"/>
    </source>
</evidence>
<protein>
    <recommendedName>
        <fullName evidence="14">ATP synthase complex subunit 8</fullName>
    </recommendedName>
</protein>
<dbReference type="EMBL" id="MK860198">
    <property type="protein sequence ID" value="QFQ52380.1"/>
    <property type="molecule type" value="Genomic_DNA"/>
</dbReference>
<evidence type="ECO:0000256" key="4">
    <source>
        <dbReference type="ARBA" id="ARBA00022547"/>
    </source>
</evidence>
<comment type="similarity">
    <text evidence="2 14">Belongs to the ATPase protein 8 family.</text>
</comment>
<dbReference type="PANTHER" id="PTHR39937">
    <property type="entry name" value="ATP SYNTHASE PROTEIN 8"/>
    <property type="match status" value="1"/>
</dbReference>
<dbReference type="PANTHER" id="PTHR39937:SF1">
    <property type="entry name" value="ATP SYNTHASE PROTEIN 8"/>
    <property type="match status" value="1"/>
</dbReference>
<evidence type="ECO:0000256" key="2">
    <source>
        <dbReference type="ARBA" id="ARBA00008892"/>
    </source>
</evidence>
<evidence type="ECO:0000256" key="5">
    <source>
        <dbReference type="ARBA" id="ARBA00022692"/>
    </source>
</evidence>
<dbReference type="InterPro" id="IPR001421">
    <property type="entry name" value="ATP8_metazoa"/>
</dbReference>
<evidence type="ECO:0000256" key="12">
    <source>
        <dbReference type="ARBA" id="ARBA00053067"/>
    </source>
</evidence>
<keyword evidence="8 14" id="KW-0406">Ion transport</keyword>
<comment type="subunit">
    <text evidence="13">Component of the ATP synthase complex composed at least of ATP5F1A/subunit alpha, ATP5F1B/subunit beta, ATP5MC1/subunit c (homooctomer), MT-ATP6/subunit a, MT-ATP8/subunit 8, ATP5ME/subunit e, ATP5MF/subunit f, ATP5MG/subunit g, ATP5MK/subunit k, ATP5MJ/subunit j, ATP5F1C/subunit gamma, ATP5F1D/subunit delta, ATP5F1E/subunit epsilon, ATP5PF/subunit F6, ATP5PB/subunit b, ATP5PD/subunit d, ATP5PO/subunit OSCP. ATP synthase complex consists of a soluble F(1) head domain (subunits alpha(3) and beta(3)) - the catalytic core - and a membrane F(0) domain - the membrane proton channel (subunits c, a, 8, e, f, g, k and j). These two domains are linked by a central stalk (subunits gamma, delta, and epsilon) rotating inside the F1 region and a stationary peripheral stalk (subunits F6, b, d, and OSCP).</text>
</comment>
<comment type="function">
    <text evidence="12">Subunit 8, of the mitochondrial membrane ATP synthase complex (F(1)F(0) ATP synthase or Complex V) that produces ATP from ADP in the presence of a proton gradient across the membrane which is generated by electron transport complexes of the respiratory chain. ATP synthase complex consist of a soluble F(1) head domain - the catalytic core - and a membrane F(1) domain - the membrane proton channel. These two domains are linked by a central stalk rotating inside the F(1) region and a stationary peripheral stalk. During catalysis, ATP synthesis in the catalytic domain of F(1) is coupled via a rotary mechanism of the central stalk subunits to proton translocation. In vivo, can only synthesize ATP although its ATP hydrolase activity can be activated artificially in vitro. Part of the complex F(0) domain.</text>
</comment>
<evidence type="ECO:0000256" key="13">
    <source>
        <dbReference type="ARBA" id="ARBA00064647"/>
    </source>
</evidence>
<keyword evidence="4 14" id="KW-0138">CF(0)</keyword>
<evidence type="ECO:0000256" key="9">
    <source>
        <dbReference type="ARBA" id="ARBA00023128"/>
    </source>
</evidence>
<evidence type="ECO:0000256" key="1">
    <source>
        <dbReference type="ARBA" id="ARBA00004304"/>
    </source>
</evidence>
<reference evidence="16" key="1">
    <citation type="submission" date="2014-10" db="EMBL/GenBank/DDBJ databases">
        <title>Introduction of universal fish and amphibian primers for long-range PCR amplification and whole mitochondrial genome assembly using next-generation sequencing techniques.</title>
        <authorList>
            <person name="Renshaw M.A."/>
            <person name="Olds B.P."/>
            <person name="Li Y."/>
            <person name="Pfrender M.E."/>
            <person name="Lodge D.M."/>
        </authorList>
    </citation>
    <scope>NUCLEOTIDE SEQUENCE</scope>
</reference>
<geneLocation type="mitochondrion" evidence="16"/>
<accession>A0A0N7AXA8</accession>
<evidence type="ECO:0000313" key="16">
    <source>
        <dbReference type="EMBL" id="AJW75511.1"/>
    </source>
</evidence>
<sequence>MPQLNPSPWFFYLLLSWVAFSLIVIPKVLTHTFPESLTPQTKQKPQTELWNWPWS</sequence>
<gene>
    <name evidence="16" type="primary">ATP8</name>
</gene>
<name>A0A0N7AXA8_POEOC</name>
<comment type="subcellular location">
    <subcellularLocation>
        <location evidence="1 14">Mitochondrion membrane</location>
        <topology evidence="1 14">Single-pass membrane protein</topology>
    </subcellularLocation>
</comment>
<dbReference type="GO" id="GO:0045259">
    <property type="term" value="C:proton-transporting ATP synthase complex"/>
    <property type="evidence" value="ECO:0007669"/>
    <property type="project" value="UniProtKB-KW"/>
</dbReference>
<dbReference type="GeneID" id="26129230"/>
<dbReference type="EMBL" id="KP013108">
    <property type="protein sequence ID" value="AJW75511.1"/>
    <property type="molecule type" value="Genomic_DNA"/>
</dbReference>
<dbReference type="InterPro" id="IPR050635">
    <property type="entry name" value="ATPase_protein_8"/>
</dbReference>
<organism evidence="16">
    <name type="scientific">Poeciliopsis occidentalis</name>
    <name type="common">Gila topminnow</name>
    <name type="synonym">Heterandria occidentalis</name>
    <dbReference type="NCBI Taxonomy" id="68464"/>
    <lineage>
        <taxon>Eukaryota</taxon>
        <taxon>Metazoa</taxon>
        <taxon>Chordata</taxon>
        <taxon>Craniata</taxon>
        <taxon>Vertebrata</taxon>
        <taxon>Euteleostomi</taxon>
        <taxon>Actinopterygii</taxon>
        <taxon>Neopterygii</taxon>
        <taxon>Teleostei</taxon>
        <taxon>Neoteleostei</taxon>
        <taxon>Acanthomorphata</taxon>
        <taxon>Ovalentaria</taxon>
        <taxon>Atherinomorphae</taxon>
        <taxon>Cyprinodontiformes</taxon>
        <taxon>Poeciliidae</taxon>
        <taxon>Poeciliinae</taxon>
        <taxon>Poeciliopsis</taxon>
    </lineage>
</organism>
<evidence type="ECO:0000256" key="3">
    <source>
        <dbReference type="ARBA" id="ARBA00022448"/>
    </source>
</evidence>
<dbReference type="GO" id="GO:0031966">
    <property type="term" value="C:mitochondrial membrane"/>
    <property type="evidence" value="ECO:0007669"/>
    <property type="project" value="UniProtKB-SubCell"/>
</dbReference>
<feature type="transmembrane region" description="Helical" evidence="15">
    <location>
        <begin position="9"/>
        <end position="29"/>
    </location>
</feature>
<evidence type="ECO:0000256" key="7">
    <source>
        <dbReference type="ARBA" id="ARBA00022989"/>
    </source>
</evidence>
<evidence type="ECO:0000256" key="6">
    <source>
        <dbReference type="ARBA" id="ARBA00022781"/>
    </source>
</evidence>
<keyword evidence="7 15" id="KW-1133">Transmembrane helix</keyword>
<keyword evidence="6 14" id="KW-0375">Hydrogen ion transport</keyword>
<dbReference type="AlphaFoldDB" id="A0A0N7AXA8"/>
<evidence type="ECO:0000256" key="11">
    <source>
        <dbReference type="ARBA" id="ARBA00023310"/>
    </source>
</evidence>
<dbReference type="CTD" id="4509"/>
<dbReference type="GO" id="GO:0015078">
    <property type="term" value="F:proton transmembrane transporter activity"/>
    <property type="evidence" value="ECO:0007669"/>
    <property type="project" value="InterPro"/>
</dbReference>
<keyword evidence="10 15" id="KW-0472">Membrane</keyword>
<evidence type="ECO:0000313" key="17">
    <source>
        <dbReference type="EMBL" id="QFQ52380.1"/>
    </source>
</evidence>
<reference evidence="17" key="2">
    <citation type="journal article" date="2019" name="Front Ecol Evol">
        <title>Draft genome assembly and annotation of the Gila topminnow Poeciliopsis occidentalis.</title>
        <authorList>
            <person name="Mateos M."/>
            <person name="Kang D."/>
            <person name="Klopp C."/>
            <person name="Parrinello H."/>
            <person name="Garcia M."/>
            <person name="Schumer M."/>
            <person name="Jue N."/>
            <person name="Guiguen Y."/>
            <person name="Schartl M."/>
        </authorList>
    </citation>
    <scope>NUCLEOTIDE SEQUENCE</scope>
</reference>
<keyword evidence="3 14" id="KW-0813">Transport</keyword>
<evidence type="ECO:0000256" key="8">
    <source>
        <dbReference type="ARBA" id="ARBA00023065"/>
    </source>
</evidence>
<dbReference type="RefSeq" id="YP_009178207.1">
    <property type="nucleotide sequence ID" value="NC_028294.1"/>
</dbReference>
<dbReference type="GO" id="GO:0015986">
    <property type="term" value="P:proton motive force-driven ATP synthesis"/>
    <property type="evidence" value="ECO:0007669"/>
    <property type="project" value="InterPro"/>
</dbReference>
<evidence type="ECO:0000256" key="10">
    <source>
        <dbReference type="ARBA" id="ARBA00023136"/>
    </source>
</evidence>
<proteinExistence type="inferred from homology"/>
<dbReference type="Pfam" id="PF00895">
    <property type="entry name" value="ATP-synt_8"/>
    <property type="match status" value="1"/>
</dbReference>
<evidence type="ECO:0000256" key="14">
    <source>
        <dbReference type="RuleBase" id="RU003661"/>
    </source>
</evidence>
<keyword evidence="11" id="KW-0066">ATP synthesis</keyword>
<keyword evidence="9 14" id="KW-0496">Mitochondrion</keyword>